<evidence type="ECO:0000313" key="2">
    <source>
        <dbReference type="Proteomes" id="UP001596989"/>
    </source>
</evidence>
<comment type="caution">
    <text evidence="1">The sequence shown here is derived from an EMBL/GenBank/DDBJ whole genome shotgun (WGS) entry which is preliminary data.</text>
</comment>
<proteinExistence type="predicted"/>
<name>A0ABW3HR46_9BACL</name>
<dbReference type="EMBL" id="JBHTJZ010000012">
    <property type="protein sequence ID" value="MFD0960013.1"/>
    <property type="molecule type" value="Genomic_DNA"/>
</dbReference>
<accession>A0ABW3HR46</accession>
<dbReference type="Proteomes" id="UP001596989">
    <property type="component" value="Unassembled WGS sequence"/>
</dbReference>
<sequence>MSFDELLKDLQGHNKVEEDPNVIPLDRLFTDEFMVKHSRSTNFAEFLEKGNFQVKSYEDVKNIPEELFDRHLDRETDFTNWQCMLDAAKTEYAAMKAK</sequence>
<evidence type="ECO:0000313" key="1">
    <source>
        <dbReference type="EMBL" id="MFD0960013.1"/>
    </source>
</evidence>
<organism evidence="1 2">
    <name type="scientific">Paenibacillus chungangensis</name>
    <dbReference type="NCBI Taxonomy" id="696535"/>
    <lineage>
        <taxon>Bacteria</taxon>
        <taxon>Bacillati</taxon>
        <taxon>Bacillota</taxon>
        <taxon>Bacilli</taxon>
        <taxon>Bacillales</taxon>
        <taxon>Paenibacillaceae</taxon>
        <taxon>Paenibacillus</taxon>
    </lineage>
</organism>
<dbReference type="RefSeq" id="WP_377564491.1">
    <property type="nucleotide sequence ID" value="NZ_JBHTJZ010000012.1"/>
</dbReference>
<gene>
    <name evidence="1" type="ORF">ACFQ2I_11465</name>
</gene>
<keyword evidence="2" id="KW-1185">Reference proteome</keyword>
<reference evidence="2" key="1">
    <citation type="journal article" date="2019" name="Int. J. Syst. Evol. Microbiol.">
        <title>The Global Catalogue of Microorganisms (GCM) 10K type strain sequencing project: providing services to taxonomists for standard genome sequencing and annotation.</title>
        <authorList>
            <consortium name="The Broad Institute Genomics Platform"/>
            <consortium name="The Broad Institute Genome Sequencing Center for Infectious Disease"/>
            <person name="Wu L."/>
            <person name="Ma J."/>
        </authorList>
    </citation>
    <scope>NUCLEOTIDE SEQUENCE [LARGE SCALE GENOMIC DNA]</scope>
    <source>
        <strain evidence="2">CCUG 59129</strain>
    </source>
</reference>
<protein>
    <submittedName>
        <fullName evidence="1">Uncharacterized protein</fullName>
    </submittedName>
</protein>